<evidence type="ECO:0000313" key="1">
    <source>
        <dbReference type="EMBL" id="GFT18006.1"/>
    </source>
</evidence>
<protein>
    <submittedName>
        <fullName evidence="1">Uncharacterized protein</fullName>
    </submittedName>
</protein>
<gene>
    <name evidence="1" type="ORF">NPIL_666641</name>
</gene>
<dbReference type="EMBL" id="BMAW01105144">
    <property type="protein sequence ID" value="GFT18006.1"/>
    <property type="molecule type" value="Genomic_DNA"/>
</dbReference>
<reference evidence="1" key="1">
    <citation type="submission" date="2020-08" db="EMBL/GenBank/DDBJ databases">
        <title>Multicomponent nature underlies the extraordinary mechanical properties of spider dragline silk.</title>
        <authorList>
            <person name="Kono N."/>
            <person name="Nakamura H."/>
            <person name="Mori M."/>
            <person name="Yoshida Y."/>
            <person name="Ohtoshi R."/>
            <person name="Malay A.D."/>
            <person name="Moran D.A.P."/>
            <person name="Tomita M."/>
            <person name="Numata K."/>
            <person name="Arakawa K."/>
        </authorList>
    </citation>
    <scope>NUCLEOTIDE SEQUENCE</scope>
</reference>
<organism evidence="1 2">
    <name type="scientific">Nephila pilipes</name>
    <name type="common">Giant wood spider</name>
    <name type="synonym">Nephila maculata</name>
    <dbReference type="NCBI Taxonomy" id="299642"/>
    <lineage>
        <taxon>Eukaryota</taxon>
        <taxon>Metazoa</taxon>
        <taxon>Ecdysozoa</taxon>
        <taxon>Arthropoda</taxon>
        <taxon>Chelicerata</taxon>
        <taxon>Arachnida</taxon>
        <taxon>Araneae</taxon>
        <taxon>Araneomorphae</taxon>
        <taxon>Entelegynae</taxon>
        <taxon>Araneoidea</taxon>
        <taxon>Nephilidae</taxon>
        <taxon>Nephila</taxon>
    </lineage>
</organism>
<evidence type="ECO:0000313" key="2">
    <source>
        <dbReference type="Proteomes" id="UP000887013"/>
    </source>
</evidence>
<sequence length="90" mass="9909">MIGVSREFWLRTSGSTSQEKIDVVNILHPQAQEAPVIFRLMQCSGASDKKTLNADEKQETPIPTPRHVDLVGKAAATPLHRLLGKVPTNH</sequence>
<name>A0A8X6NKB1_NEPPI</name>
<dbReference type="Proteomes" id="UP000887013">
    <property type="component" value="Unassembled WGS sequence"/>
</dbReference>
<keyword evidence="2" id="KW-1185">Reference proteome</keyword>
<comment type="caution">
    <text evidence="1">The sequence shown here is derived from an EMBL/GenBank/DDBJ whole genome shotgun (WGS) entry which is preliminary data.</text>
</comment>
<dbReference type="AlphaFoldDB" id="A0A8X6NKB1"/>
<accession>A0A8X6NKB1</accession>
<proteinExistence type="predicted"/>